<evidence type="ECO:0000256" key="10">
    <source>
        <dbReference type="SAM" id="MobiDB-lite"/>
    </source>
</evidence>
<dbReference type="AlphaFoldDB" id="A0AA38VCV9"/>
<proteinExistence type="inferred from homology"/>
<evidence type="ECO:0000256" key="9">
    <source>
        <dbReference type="ARBA" id="ARBA00023242"/>
    </source>
</evidence>
<dbReference type="Pfam" id="PF09811">
    <property type="entry name" value="Yae1_N"/>
    <property type="match status" value="1"/>
</dbReference>
<dbReference type="GO" id="GO:0005737">
    <property type="term" value="C:cytoplasm"/>
    <property type="evidence" value="ECO:0007669"/>
    <property type="project" value="UniProtKB-SubCell"/>
</dbReference>
<evidence type="ECO:0000256" key="7">
    <source>
        <dbReference type="ARBA" id="ARBA00018400"/>
    </source>
</evidence>
<evidence type="ECO:0000256" key="4">
    <source>
        <dbReference type="ARBA" id="ARBA00007096"/>
    </source>
</evidence>
<accession>A0AA38VCV9</accession>
<evidence type="ECO:0000259" key="11">
    <source>
        <dbReference type="Pfam" id="PF09811"/>
    </source>
</evidence>
<evidence type="ECO:0000313" key="13">
    <source>
        <dbReference type="Proteomes" id="UP001174691"/>
    </source>
</evidence>
<keyword evidence="13" id="KW-1185">Reference proteome</keyword>
<evidence type="ECO:0000313" key="12">
    <source>
        <dbReference type="EMBL" id="KAJ9138726.1"/>
    </source>
</evidence>
<evidence type="ECO:0000256" key="8">
    <source>
        <dbReference type="ARBA" id="ARBA00022490"/>
    </source>
</evidence>
<evidence type="ECO:0000256" key="2">
    <source>
        <dbReference type="ARBA" id="ARBA00004123"/>
    </source>
</evidence>
<comment type="subunit">
    <text evidence="5">May form a complex with LTO1.</text>
</comment>
<dbReference type="PANTHER" id="PTHR18829:SF0">
    <property type="entry name" value="PROTEIN YAE1 HOMOLOG"/>
    <property type="match status" value="1"/>
</dbReference>
<comment type="similarity">
    <text evidence="4">Belongs to the YAE1 family.</text>
</comment>
<evidence type="ECO:0000256" key="6">
    <source>
        <dbReference type="ARBA" id="ARBA00017286"/>
    </source>
</evidence>
<dbReference type="InterPro" id="IPR038881">
    <property type="entry name" value="Yae1-like"/>
</dbReference>
<name>A0AA38VCV9_9PEZI</name>
<keyword evidence="8" id="KW-0963">Cytoplasm</keyword>
<dbReference type="PANTHER" id="PTHR18829">
    <property type="entry name" value="PROTEIN YAE1 HOMOLOG"/>
    <property type="match status" value="1"/>
</dbReference>
<dbReference type="Proteomes" id="UP001174691">
    <property type="component" value="Unassembled WGS sequence"/>
</dbReference>
<evidence type="ECO:0000256" key="5">
    <source>
        <dbReference type="ARBA" id="ARBA00011427"/>
    </source>
</evidence>
<comment type="caution">
    <text evidence="12">The sequence shown here is derived from an EMBL/GenBank/DDBJ whole genome shotgun (WGS) entry which is preliminary data.</text>
</comment>
<protein>
    <recommendedName>
        <fullName evidence="7">Protein YAE1</fullName>
    </recommendedName>
    <alternativeName>
        <fullName evidence="6">Protein yae1</fullName>
    </alternativeName>
</protein>
<feature type="domain" description="Essential protein Yae1 N-terminal" evidence="11">
    <location>
        <begin position="80"/>
        <end position="118"/>
    </location>
</feature>
<sequence>MLLRQPASDPDIFTSMSPTTSRSPSPHSISQSNSNNDLDDIWGSSPSSPTPHPSSSSPSHQQQHHPSDIPRLQQEHATAGYRDGIAAAKAGSAQAGFDEGFGLGAVIGARAGRVLGVLEGLSAAAAAITGDEGDERERLRGLLEEAGRELGVVSVFGREYWDGEGVWRFQVGEEEEED</sequence>
<reference evidence="12" key="1">
    <citation type="submission" date="2022-07" db="EMBL/GenBank/DDBJ databases">
        <title>Fungi with potential for degradation of polypropylene.</title>
        <authorList>
            <person name="Gostincar C."/>
        </authorList>
    </citation>
    <scope>NUCLEOTIDE SEQUENCE</scope>
    <source>
        <strain evidence="12">EXF-13287</strain>
    </source>
</reference>
<feature type="compositionally biased region" description="Low complexity" evidence="10">
    <location>
        <begin position="14"/>
        <end position="36"/>
    </location>
</feature>
<organism evidence="12 13">
    <name type="scientific">Coniochaeta hoffmannii</name>
    <dbReference type="NCBI Taxonomy" id="91930"/>
    <lineage>
        <taxon>Eukaryota</taxon>
        <taxon>Fungi</taxon>
        <taxon>Dikarya</taxon>
        <taxon>Ascomycota</taxon>
        <taxon>Pezizomycotina</taxon>
        <taxon>Sordariomycetes</taxon>
        <taxon>Sordariomycetidae</taxon>
        <taxon>Coniochaetales</taxon>
        <taxon>Coniochaetaceae</taxon>
        <taxon>Coniochaeta</taxon>
    </lineage>
</organism>
<feature type="region of interest" description="Disordered" evidence="10">
    <location>
        <begin position="1"/>
        <end position="83"/>
    </location>
</feature>
<feature type="non-terminal residue" evidence="12">
    <location>
        <position position="178"/>
    </location>
</feature>
<evidence type="ECO:0000256" key="1">
    <source>
        <dbReference type="ARBA" id="ARBA00003836"/>
    </source>
</evidence>
<dbReference type="EMBL" id="JANBVN010000141">
    <property type="protein sequence ID" value="KAJ9138726.1"/>
    <property type="molecule type" value="Genomic_DNA"/>
</dbReference>
<gene>
    <name evidence="12" type="ORF">NKR19_g7736</name>
</gene>
<comment type="subcellular location">
    <subcellularLocation>
        <location evidence="3">Cytoplasm</location>
    </subcellularLocation>
    <subcellularLocation>
        <location evidence="2">Nucleus</location>
    </subcellularLocation>
</comment>
<dbReference type="GO" id="GO:0005634">
    <property type="term" value="C:nucleus"/>
    <property type="evidence" value="ECO:0007669"/>
    <property type="project" value="UniProtKB-SubCell"/>
</dbReference>
<evidence type="ECO:0000256" key="3">
    <source>
        <dbReference type="ARBA" id="ARBA00004496"/>
    </source>
</evidence>
<comment type="function">
    <text evidence="1">The complex LTO1:YAE1 may function as a target specific adapter that probably recruits apo-RPLI1 to the cytosolic iron-sulfur protein assembly (CIA) complex machinery. May be required for biogenesis of the large ribosomal subunit and initiation of translation.</text>
</comment>
<dbReference type="InterPro" id="IPR019191">
    <property type="entry name" value="Essential_protein_Yae1_N"/>
</dbReference>
<keyword evidence="9" id="KW-0539">Nucleus</keyword>